<proteinExistence type="predicted"/>
<comment type="caution">
    <text evidence="1">The sequence shown here is derived from an EMBL/GenBank/DDBJ whole genome shotgun (WGS) entry which is preliminary data.</text>
</comment>
<organism evidence="1 2">
    <name type="scientific">Lutimaribacter degradans</name>
    <dbReference type="NCBI Taxonomy" id="2945989"/>
    <lineage>
        <taxon>Bacteria</taxon>
        <taxon>Pseudomonadati</taxon>
        <taxon>Pseudomonadota</taxon>
        <taxon>Alphaproteobacteria</taxon>
        <taxon>Rhodobacterales</taxon>
        <taxon>Roseobacteraceae</taxon>
        <taxon>Lutimaribacter</taxon>
    </lineage>
</organism>
<reference evidence="1" key="1">
    <citation type="submission" date="2022-06" db="EMBL/GenBank/DDBJ databases">
        <title>Lutimaribacter sp. EGI FJ00013, a novel bacterium isolated from a salt lake sediment enrichment.</title>
        <authorList>
            <person name="Gao L."/>
            <person name="Fang B.-Z."/>
            <person name="Li W.-J."/>
        </authorList>
    </citation>
    <scope>NUCLEOTIDE SEQUENCE</scope>
    <source>
        <strain evidence="1">EGI FJ00013</strain>
    </source>
</reference>
<dbReference type="EMBL" id="JAMQGO010000005">
    <property type="protein sequence ID" value="MCM2562488.1"/>
    <property type="molecule type" value="Genomic_DNA"/>
</dbReference>
<accession>A0ACC5ZX26</accession>
<keyword evidence="2" id="KW-1185">Reference proteome</keyword>
<gene>
    <name evidence="1" type="ORF">M8744_10070</name>
</gene>
<dbReference type="Proteomes" id="UP001203036">
    <property type="component" value="Unassembled WGS sequence"/>
</dbReference>
<evidence type="ECO:0000313" key="1">
    <source>
        <dbReference type="EMBL" id="MCM2562488.1"/>
    </source>
</evidence>
<evidence type="ECO:0000313" key="2">
    <source>
        <dbReference type="Proteomes" id="UP001203036"/>
    </source>
</evidence>
<sequence length="147" mass="15573">MTYTAARVVAALLLAITGWVASRLIMPLLPEATDFGIFEYLNAGLGAAVGWTVIGSRTGRGMSNAIGVGITAAVVLTFWGVFVQSAREMFALANKRRYDNPIEAIIGIFDIGIDYVVTMATPTVLGALVLGGILSAVLAERAARVWR</sequence>
<protein>
    <submittedName>
        <fullName evidence="1">TrgA family protein</fullName>
    </submittedName>
</protein>
<name>A0ACC5ZX26_9RHOB</name>